<dbReference type="SMART" id="SM00054">
    <property type="entry name" value="EFh"/>
    <property type="match status" value="4"/>
</dbReference>
<dbReference type="InterPro" id="IPR018247">
    <property type="entry name" value="EF_Hand_1_Ca_BS"/>
</dbReference>
<dbReference type="Pfam" id="PF00036">
    <property type="entry name" value="EF-hand_1"/>
    <property type="match status" value="1"/>
</dbReference>
<dbReference type="InterPro" id="IPR002048">
    <property type="entry name" value="EF_hand_dom"/>
</dbReference>
<dbReference type="PANTHER" id="PTHR10827">
    <property type="entry name" value="RETICULOCALBIN"/>
    <property type="match status" value="1"/>
</dbReference>
<evidence type="ECO:0000256" key="1">
    <source>
        <dbReference type="SAM" id="MobiDB-lite"/>
    </source>
</evidence>
<dbReference type="Gene3D" id="1.10.238.10">
    <property type="entry name" value="EF-hand"/>
    <property type="match status" value="2"/>
</dbReference>
<dbReference type="GO" id="GO:0005509">
    <property type="term" value="F:calcium ion binding"/>
    <property type="evidence" value="ECO:0007669"/>
    <property type="project" value="InterPro"/>
</dbReference>
<dbReference type="InterPro" id="IPR011992">
    <property type="entry name" value="EF-hand-dom_pair"/>
</dbReference>
<feature type="region of interest" description="Disordered" evidence="1">
    <location>
        <begin position="162"/>
        <end position="196"/>
    </location>
</feature>
<feature type="compositionally biased region" description="Basic and acidic residues" evidence="1">
    <location>
        <begin position="173"/>
        <end position="189"/>
    </location>
</feature>
<evidence type="ECO:0000313" key="5">
    <source>
        <dbReference type="Proteomes" id="UP000541426"/>
    </source>
</evidence>
<feature type="domain" description="EF-hand" evidence="3">
    <location>
        <begin position="40"/>
        <end position="75"/>
    </location>
</feature>
<dbReference type="PANTHER" id="PTHR10827:SF85">
    <property type="entry name" value="CALCIUM-BINDING PROTEIN"/>
    <property type="match status" value="1"/>
</dbReference>
<reference evidence="4 5" key="1">
    <citation type="submission" date="2020-08" db="EMBL/GenBank/DDBJ databases">
        <title>Genomic Encyclopedia of Type Strains, Phase IV (KMG-IV): sequencing the most valuable type-strain genomes for metagenomic binning, comparative biology and taxonomic classification.</title>
        <authorList>
            <person name="Goeker M."/>
        </authorList>
    </citation>
    <scope>NUCLEOTIDE SEQUENCE [LARGE SCALE GENOMIC DNA]</scope>
    <source>
        <strain evidence="4 5">DSM 102235</strain>
    </source>
</reference>
<feature type="signal peptide" evidence="2">
    <location>
        <begin position="1"/>
        <end position="27"/>
    </location>
</feature>
<dbReference type="SUPFAM" id="SSF47473">
    <property type="entry name" value="EF-hand"/>
    <property type="match status" value="1"/>
</dbReference>
<sequence length="196" mass="21160">MTTTKTKTFWITGALLVAMGASGAAMAHERGGKGRDGAGPRGMFLQEMFAEADANGDGKITEEEMAAAAAQRFSDADTDGDGNLSAEELTAQAEARKAAREAARREARSAAMIERLDTDGDGLLSQEEMSARRPADRFAKMLERLDADKDGALSIEEMKQARMMRHGGKHDKRGGDDMRRGDHAARDGQEQPEQTD</sequence>
<evidence type="ECO:0000256" key="2">
    <source>
        <dbReference type="SAM" id="SignalP"/>
    </source>
</evidence>
<dbReference type="EMBL" id="JACIEJ010000008">
    <property type="protein sequence ID" value="MBB3987067.1"/>
    <property type="molecule type" value="Genomic_DNA"/>
</dbReference>
<keyword evidence="2" id="KW-0732">Signal</keyword>
<dbReference type="PROSITE" id="PS50222">
    <property type="entry name" value="EF_HAND_2"/>
    <property type="match status" value="2"/>
</dbReference>
<dbReference type="RefSeq" id="WP_246429397.1">
    <property type="nucleotide sequence ID" value="NZ_BAABBZ010000019.1"/>
</dbReference>
<comment type="caution">
    <text evidence="4">The sequence shown here is derived from an EMBL/GenBank/DDBJ whole genome shotgun (WGS) entry which is preliminary data.</text>
</comment>
<evidence type="ECO:0000313" key="4">
    <source>
        <dbReference type="EMBL" id="MBB3987067.1"/>
    </source>
</evidence>
<dbReference type="Proteomes" id="UP000541426">
    <property type="component" value="Unassembled WGS sequence"/>
</dbReference>
<dbReference type="Pfam" id="PF13202">
    <property type="entry name" value="EF-hand_5"/>
    <property type="match status" value="3"/>
</dbReference>
<feature type="compositionally biased region" description="Basic residues" evidence="1">
    <location>
        <begin position="162"/>
        <end position="172"/>
    </location>
</feature>
<name>A0A7W6DQF3_9RHOB</name>
<proteinExistence type="predicted"/>
<gene>
    <name evidence="4" type="ORF">GGQ68_003411</name>
</gene>
<keyword evidence="5" id="KW-1185">Reference proteome</keyword>
<organism evidence="4 5">
    <name type="scientific">Sagittula marina</name>
    <dbReference type="NCBI Taxonomy" id="943940"/>
    <lineage>
        <taxon>Bacteria</taxon>
        <taxon>Pseudomonadati</taxon>
        <taxon>Pseudomonadota</taxon>
        <taxon>Alphaproteobacteria</taxon>
        <taxon>Rhodobacterales</taxon>
        <taxon>Roseobacteraceae</taxon>
        <taxon>Sagittula</taxon>
    </lineage>
</organism>
<dbReference type="PROSITE" id="PS00018">
    <property type="entry name" value="EF_HAND_1"/>
    <property type="match status" value="3"/>
</dbReference>
<dbReference type="AlphaFoldDB" id="A0A7W6DQF3"/>
<feature type="domain" description="EF-hand" evidence="3">
    <location>
        <begin position="133"/>
        <end position="168"/>
    </location>
</feature>
<feature type="chain" id="PRO_5031334472" evidence="2">
    <location>
        <begin position="28"/>
        <end position="196"/>
    </location>
</feature>
<evidence type="ECO:0000259" key="3">
    <source>
        <dbReference type="PROSITE" id="PS50222"/>
    </source>
</evidence>
<accession>A0A7W6DQF3</accession>
<protein>
    <submittedName>
        <fullName evidence="4">Ca2+-binding EF-hand superfamily protein</fullName>
    </submittedName>
</protein>